<comment type="caution">
    <text evidence="1">The sequence shown here is derived from an EMBL/GenBank/DDBJ whole genome shotgun (WGS) entry which is preliminary data.</text>
</comment>
<dbReference type="GeneID" id="64593825"/>
<proteinExistence type="predicted"/>
<protein>
    <submittedName>
        <fullName evidence="1">Uncharacterized protein</fullName>
    </submittedName>
</protein>
<gene>
    <name evidence="1" type="ORF">HD556DRAFT_1307818</name>
</gene>
<dbReference type="OrthoDB" id="2688889at2759"/>
<keyword evidence="2" id="KW-1185">Reference proteome</keyword>
<evidence type="ECO:0000313" key="1">
    <source>
        <dbReference type="EMBL" id="KAG1794812.1"/>
    </source>
</evidence>
<organism evidence="1 2">
    <name type="scientific">Suillus plorans</name>
    <dbReference type="NCBI Taxonomy" id="116603"/>
    <lineage>
        <taxon>Eukaryota</taxon>
        <taxon>Fungi</taxon>
        <taxon>Dikarya</taxon>
        <taxon>Basidiomycota</taxon>
        <taxon>Agaricomycotina</taxon>
        <taxon>Agaricomycetes</taxon>
        <taxon>Agaricomycetidae</taxon>
        <taxon>Boletales</taxon>
        <taxon>Suillineae</taxon>
        <taxon>Suillaceae</taxon>
        <taxon>Suillus</taxon>
    </lineage>
</organism>
<dbReference type="AlphaFoldDB" id="A0A9P7DID7"/>
<dbReference type="EMBL" id="JABBWE010000024">
    <property type="protein sequence ID" value="KAG1794812.1"/>
    <property type="molecule type" value="Genomic_DNA"/>
</dbReference>
<reference evidence="1" key="1">
    <citation type="journal article" date="2020" name="New Phytol.">
        <title>Comparative genomics reveals dynamic genome evolution in host specialist ectomycorrhizal fungi.</title>
        <authorList>
            <person name="Lofgren L.A."/>
            <person name="Nguyen N.H."/>
            <person name="Vilgalys R."/>
            <person name="Ruytinx J."/>
            <person name="Liao H.L."/>
            <person name="Branco S."/>
            <person name="Kuo A."/>
            <person name="LaButti K."/>
            <person name="Lipzen A."/>
            <person name="Andreopoulos W."/>
            <person name="Pangilinan J."/>
            <person name="Riley R."/>
            <person name="Hundley H."/>
            <person name="Na H."/>
            <person name="Barry K."/>
            <person name="Grigoriev I.V."/>
            <person name="Stajich J.E."/>
            <person name="Kennedy P.G."/>
        </authorList>
    </citation>
    <scope>NUCLEOTIDE SEQUENCE</scope>
    <source>
        <strain evidence="1">S12</strain>
    </source>
</reference>
<evidence type="ECO:0000313" key="2">
    <source>
        <dbReference type="Proteomes" id="UP000719766"/>
    </source>
</evidence>
<dbReference type="Proteomes" id="UP000719766">
    <property type="component" value="Unassembled WGS sequence"/>
</dbReference>
<name>A0A9P7DID7_9AGAM</name>
<sequence>MTPYMAEPEEFVTVHEGSLEFEEAVNAMAEECFLYSYQGIFYNMPSQRDLEPPFYCVTQGRYIGVFPSHIWDGVKFELRTPGNRVATYFTVRSLVLGEQKVHRAIRRRLAASSDSNRKYPTCAVGSSEAGTSSIQTIYCEVTSRVPKKRKKKPKLNVYHSVPVPSRQHTEYQAHQDGSITYTLKRLKPPKNAQATIDNRTRATMTLHDAAPLSIPEPFDDLPLSCMIYIESDKEDMRDCLALCH</sequence>
<accession>A0A9P7DID7</accession>
<dbReference type="RefSeq" id="XP_041160851.1">
    <property type="nucleotide sequence ID" value="XM_041300061.1"/>
</dbReference>